<dbReference type="InterPro" id="IPR011990">
    <property type="entry name" value="TPR-like_helical_dom_sf"/>
</dbReference>
<evidence type="ECO:0000259" key="4">
    <source>
        <dbReference type="SMART" id="SM01043"/>
    </source>
</evidence>
<sequence length="905" mass="99222">MEFRALQAESRAHLDAGKEHSALSLLKSAIVLWRGPVLADLTCQVWQPEIRRLEEEYFALREQCSNLQLRLGLYEEVITELFPFVAQYPLLERPRAQLMRALSESGRQADAFQLYQDTADLLDRELGVPPGEDLRRAFQLVLTSGGELRDTGARPPAASVPARSPGTVPDGPAPVRKGTAPTPENSTARIPSQLPGDVEEFAGREEEVAFLRTVLIPSGTTVPVAIVVGPGGTGKTTLAVHAAHQLRKVFTDGQLYVNLGGMSKSPVSAHEAVGRFLRELGLSGSAVPDSLDERAALLRSRLAGRRILLLLDNAGDARQITPLLPGSGSCAVLVTSRIRLTTVPNARILELDVLEPSQAGALLGRLVGEERLAAEPDVVSELLHYCGGLPLAVRIVGAKLVSRPHWPLRRAADRLADERRRLDELTHEGLEVRSTLELSHQGLSPRARRLFRRLALLGTADFAEWVCEPLLGEALWRAEDVLEELLDARLVDVVSPPGSSDVRYRLHDLVRLFAWECLADGEPNGERTEALRRATATALALTDLAHREVCGGDFTVVHALDVRLVTATDVLRYAIVDPLGWYEQNRTILTTLCAQAAEHDYDELAWDLAATARCLFSMRFHFDDWQRTHEVALAAVRRQGNRRGEAALLLGLGDMHLTRRHCHVAMPLLERSARLFAEVGERHGHALALRKAASADRLLGRAKKALTRWRECLPALVEAGDLEAQTQVLRWTSQTHLELGAYDEADVALREAERLAASFQGRSSAQVRLARADLTAVRGDLDRARELYASAWEATTHLGDLSGSCVAMLGLGTVDVRSGRTAQGRDHLEAARTLAHEIQDPLLELEVLLVLASAHRTEARLAEAEALLMEGAALCHRIGAPAQLMRFTAALAELSDYTSVARETR</sequence>
<dbReference type="InterPro" id="IPR005158">
    <property type="entry name" value="BTAD"/>
</dbReference>
<dbReference type="InterPro" id="IPR027417">
    <property type="entry name" value="P-loop_NTPase"/>
</dbReference>
<accession>A0ABV4IY84</accession>
<evidence type="ECO:0000256" key="1">
    <source>
        <dbReference type="ARBA" id="ARBA00023012"/>
    </source>
</evidence>
<feature type="region of interest" description="Disordered" evidence="2">
    <location>
        <begin position="146"/>
        <end position="192"/>
    </location>
</feature>
<evidence type="ECO:0000259" key="3">
    <source>
        <dbReference type="SMART" id="SM00382"/>
    </source>
</evidence>
<dbReference type="PRINTS" id="PR00364">
    <property type="entry name" value="DISEASERSIST"/>
</dbReference>
<protein>
    <submittedName>
        <fullName evidence="5">Uncharacterized protein</fullName>
    </submittedName>
</protein>
<dbReference type="Gene3D" id="1.25.40.10">
    <property type="entry name" value="Tetratricopeptide repeat domain"/>
    <property type="match status" value="3"/>
</dbReference>
<dbReference type="PANTHER" id="PTHR47691">
    <property type="entry name" value="REGULATOR-RELATED"/>
    <property type="match status" value="1"/>
</dbReference>
<dbReference type="RefSeq" id="WP_371238193.1">
    <property type="nucleotide sequence ID" value="NZ_JAHWZY010000011.1"/>
</dbReference>
<dbReference type="SUPFAM" id="SSF48452">
    <property type="entry name" value="TPR-like"/>
    <property type="match status" value="3"/>
</dbReference>
<dbReference type="Gene3D" id="3.40.50.300">
    <property type="entry name" value="P-loop containing nucleotide triphosphate hydrolases"/>
    <property type="match status" value="1"/>
</dbReference>
<feature type="domain" description="Bacterial transcriptional activator" evidence="4">
    <location>
        <begin position="1"/>
        <end position="142"/>
    </location>
</feature>
<dbReference type="Pfam" id="PF03704">
    <property type="entry name" value="BTAD"/>
    <property type="match status" value="1"/>
</dbReference>
<evidence type="ECO:0000256" key="2">
    <source>
        <dbReference type="SAM" id="MobiDB-lite"/>
    </source>
</evidence>
<dbReference type="Proteomes" id="UP001567537">
    <property type="component" value="Unassembled WGS sequence"/>
</dbReference>
<dbReference type="InterPro" id="IPR002182">
    <property type="entry name" value="NB-ARC"/>
</dbReference>
<dbReference type="SMART" id="SM00382">
    <property type="entry name" value="AAA"/>
    <property type="match status" value="1"/>
</dbReference>
<dbReference type="CDD" id="cd15831">
    <property type="entry name" value="BTAD"/>
    <property type="match status" value="1"/>
</dbReference>
<keyword evidence="1" id="KW-0902">Two-component regulatory system</keyword>
<dbReference type="InterPro" id="IPR003593">
    <property type="entry name" value="AAA+_ATPase"/>
</dbReference>
<gene>
    <name evidence="5" type="ORF">KYY02_13410</name>
</gene>
<name>A0ABV4IY84_9ACTN</name>
<comment type="caution">
    <text evidence="5">The sequence shown here is derived from an EMBL/GenBank/DDBJ whole genome shotgun (WGS) entry which is preliminary data.</text>
</comment>
<dbReference type="SUPFAM" id="SSF52540">
    <property type="entry name" value="P-loop containing nucleoside triphosphate hydrolases"/>
    <property type="match status" value="1"/>
</dbReference>
<evidence type="ECO:0000313" key="5">
    <source>
        <dbReference type="EMBL" id="MEZ3179643.1"/>
    </source>
</evidence>
<reference evidence="5 6" key="1">
    <citation type="journal article" date="2021" name="Res Sq">
        <title>Streptomyces Pimoensis sp. nov., Isolated From the Taklimakan Desert in Xinjiang, China.</title>
        <authorList>
            <person name="Zhang P."/>
            <person name="Luo X."/>
            <person name="Luo X."/>
            <person name="Liu Z."/>
            <person name="Xia Z."/>
            <person name="Wan C."/>
            <person name="zhang L."/>
        </authorList>
    </citation>
    <scope>NUCLEOTIDE SEQUENCE [LARGE SCALE GENOMIC DNA]</scope>
    <source>
        <strain evidence="5 6">TRM75549</strain>
    </source>
</reference>
<dbReference type="PANTHER" id="PTHR47691:SF3">
    <property type="entry name" value="HTH-TYPE TRANSCRIPTIONAL REGULATOR RV0890C-RELATED"/>
    <property type="match status" value="1"/>
</dbReference>
<organism evidence="5 6">
    <name type="scientific">Streptomyces pimonensis</name>
    <dbReference type="NCBI Taxonomy" id="2860288"/>
    <lineage>
        <taxon>Bacteria</taxon>
        <taxon>Bacillati</taxon>
        <taxon>Actinomycetota</taxon>
        <taxon>Actinomycetes</taxon>
        <taxon>Kitasatosporales</taxon>
        <taxon>Streptomycetaceae</taxon>
        <taxon>Streptomyces</taxon>
    </lineage>
</organism>
<feature type="compositionally biased region" description="Low complexity" evidence="2">
    <location>
        <begin position="153"/>
        <end position="165"/>
    </location>
</feature>
<dbReference type="SMART" id="SM01043">
    <property type="entry name" value="BTAD"/>
    <property type="match status" value="1"/>
</dbReference>
<proteinExistence type="predicted"/>
<evidence type="ECO:0000313" key="6">
    <source>
        <dbReference type="Proteomes" id="UP001567537"/>
    </source>
</evidence>
<keyword evidence="6" id="KW-1185">Reference proteome</keyword>
<dbReference type="Pfam" id="PF00931">
    <property type="entry name" value="NB-ARC"/>
    <property type="match status" value="1"/>
</dbReference>
<dbReference type="EMBL" id="JAHWZY010000011">
    <property type="protein sequence ID" value="MEZ3179643.1"/>
    <property type="molecule type" value="Genomic_DNA"/>
</dbReference>
<feature type="domain" description="AAA+ ATPase" evidence="3">
    <location>
        <begin position="221"/>
        <end position="426"/>
    </location>
</feature>